<dbReference type="Proteomes" id="UP000014605">
    <property type="component" value="Unassembled WGS sequence"/>
</dbReference>
<reference evidence="1 2" key="1">
    <citation type="submission" date="2013-04" db="EMBL/GenBank/DDBJ databases">
        <title>The Genome Sequence of Treponema vincentii F0403.</title>
        <authorList>
            <consortium name="The Broad Institute Genomics Platform"/>
            <person name="Earl A."/>
            <person name="Ward D."/>
            <person name="Feldgarden M."/>
            <person name="Gevers D."/>
            <person name="Leonetti C."/>
            <person name="Izard J."/>
            <person name="Walker B."/>
            <person name="Young S."/>
            <person name="Zeng Q."/>
            <person name="Gargeya S."/>
            <person name="Fitzgerald M."/>
            <person name="Haas B."/>
            <person name="Abouelleil A."/>
            <person name="Allen A.W."/>
            <person name="Alvarado L."/>
            <person name="Arachchi H.M."/>
            <person name="Berlin A.M."/>
            <person name="Chapman S.B."/>
            <person name="Gainer-Dewar J."/>
            <person name="Goldberg J."/>
            <person name="Griggs A."/>
            <person name="Gujja S."/>
            <person name="Hansen M."/>
            <person name="Howarth C."/>
            <person name="Imamovic A."/>
            <person name="Ireland A."/>
            <person name="Larimer J."/>
            <person name="McCowan C."/>
            <person name="Murphy C."/>
            <person name="Pearson M."/>
            <person name="Poon T.W."/>
            <person name="Priest M."/>
            <person name="Roberts A."/>
            <person name="Saif S."/>
            <person name="Shea T."/>
            <person name="Sisk P."/>
            <person name="Sykes S."/>
            <person name="Wortman J."/>
            <person name="Nusbaum C."/>
            <person name="Birren B."/>
        </authorList>
    </citation>
    <scope>NUCLEOTIDE SEQUENCE [LARGE SCALE GENOMIC DNA]</scope>
    <source>
        <strain evidence="1 2">F0403</strain>
    </source>
</reference>
<dbReference type="HOGENOM" id="CLU_1209366_0_0_12"/>
<dbReference type="EMBL" id="ATFC01000009">
    <property type="protein sequence ID" value="EPF46415.1"/>
    <property type="molecule type" value="Genomic_DNA"/>
</dbReference>
<gene>
    <name evidence="1" type="ORF">HMPREF1222_01937</name>
</gene>
<comment type="caution">
    <text evidence="1">The sequence shown here is derived from an EMBL/GenBank/DDBJ whole genome shotgun (WGS) entry which is preliminary data.</text>
</comment>
<sequence>MSKNMNEVDLGVIAYQCIARSREGRCNGKCEKCLYNINLYSGTPEEKAFAMASKNAQYEYSHQSGDESLGLLVLALICIVCLWCCTPSACSSKKEVTHNESAVEKTLAVAQKDEAPSEFVTFHPQPYKQPDLEATLRKVHATIRDVNYDGKINCIDYAVRFYELMPMTVFGWHKNTEAGVLNHLFVGYKDNAINKVRLVEPQETTWVTPQDFWGDRYGKKYILVDEAEI</sequence>
<name>S3L9L3_9SPIR</name>
<accession>S3L9L3</accession>
<proteinExistence type="predicted"/>
<organism evidence="1 2">
    <name type="scientific">Treponema vincentii F0403</name>
    <dbReference type="NCBI Taxonomy" id="1125702"/>
    <lineage>
        <taxon>Bacteria</taxon>
        <taxon>Pseudomonadati</taxon>
        <taxon>Spirochaetota</taxon>
        <taxon>Spirochaetia</taxon>
        <taxon>Spirochaetales</taxon>
        <taxon>Treponemataceae</taxon>
        <taxon>Treponema</taxon>
    </lineage>
</organism>
<evidence type="ECO:0000313" key="1">
    <source>
        <dbReference type="EMBL" id="EPF46415.1"/>
    </source>
</evidence>
<protein>
    <submittedName>
        <fullName evidence="1">Uncharacterized protein</fullName>
    </submittedName>
</protein>
<dbReference type="AlphaFoldDB" id="S3L9L3"/>
<dbReference type="RefSeq" id="WP_016519223.1">
    <property type="nucleotide sequence ID" value="NZ_KE332512.1"/>
</dbReference>
<keyword evidence="2" id="KW-1185">Reference proteome</keyword>
<evidence type="ECO:0000313" key="2">
    <source>
        <dbReference type="Proteomes" id="UP000014605"/>
    </source>
</evidence>
<dbReference type="GeneID" id="301462060"/>
<dbReference type="PATRIC" id="fig|1125702.3.peg.1995"/>